<evidence type="ECO:0000313" key="5">
    <source>
        <dbReference type="Proteomes" id="UP001501759"/>
    </source>
</evidence>
<dbReference type="InterPro" id="IPR035965">
    <property type="entry name" value="PAS-like_dom_sf"/>
</dbReference>
<feature type="compositionally biased region" description="Basic and acidic residues" evidence="2">
    <location>
        <begin position="30"/>
        <end position="50"/>
    </location>
</feature>
<evidence type="ECO:0000313" key="4">
    <source>
        <dbReference type="EMBL" id="GAA5037798.1"/>
    </source>
</evidence>
<dbReference type="Pfam" id="PF08447">
    <property type="entry name" value="PAS_3"/>
    <property type="match status" value="1"/>
</dbReference>
<keyword evidence="1" id="KW-0378">Hydrolase</keyword>
<name>A0ABP9JN84_9ACTN</name>
<dbReference type="PANTHER" id="PTHR43156:SF2">
    <property type="entry name" value="STAGE II SPORULATION PROTEIN E"/>
    <property type="match status" value="1"/>
</dbReference>
<dbReference type="NCBIfam" id="TIGR00229">
    <property type="entry name" value="sensory_box"/>
    <property type="match status" value="1"/>
</dbReference>
<dbReference type="Pfam" id="PF07228">
    <property type="entry name" value="SpoIIE"/>
    <property type="match status" value="1"/>
</dbReference>
<dbReference type="SUPFAM" id="SSF81606">
    <property type="entry name" value="PP2C-like"/>
    <property type="match status" value="1"/>
</dbReference>
<dbReference type="InterPro" id="IPR036457">
    <property type="entry name" value="PPM-type-like_dom_sf"/>
</dbReference>
<comment type="caution">
    <text evidence="4">The sequence shown here is derived from an EMBL/GenBank/DDBJ whole genome shotgun (WGS) entry which is preliminary data.</text>
</comment>
<dbReference type="InterPro" id="IPR000014">
    <property type="entry name" value="PAS"/>
</dbReference>
<dbReference type="InterPro" id="IPR013655">
    <property type="entry name" value="PAS_fold_3"/>
</dbReference>
<evidence type="ECO:0000256" key="1">
    <source>
        <dbReference type="ARBA" id="ARBA00022801"/>
    </source>
</evidence>
<dbReference type="SMART" id="SM00331">
    <property type="entry name" value="PP2C_SIG"/>
    <property type="match status" value="1"/>
</dbReference>
<dbReference type="PANTHER" id="PTHR43156">
    <property type="entry name" value="STAGE II SPORULATION PROTEIN E-RELATED"/>
    <property type="match status" value="1"/>
</dbReference>
<organism evidence="4 5">
    <name type="scientific">Streptomyces siamensis</name>
    <dbReference type="NCBI Taxonomy" id="1274986"/>
    <lineage>
        <taxon>Bacteria</taxon>
        <taxon>Bacillati</taxon>
        <taxon>Actinomycetota</taxon>
        <taxon>Actinomycetes</taxon>
        <taxon>Kitasatosporales</taxon>
        <taxon>Streptomycetaceae</taxon>
        <taxon>Streptomyces</taxon>
    </lineage>
</organism>
<dbReference type="Gene3D" id="2.10.70.100">
    <property type="match status" value="1"/>
</dbReference>
<dbReference type="InterPro" id="IPR052016">
    <property type="entry name" value="Bact_Sigma-Reg"/>
</dbReference>
<dbReference type="EMBL" id="BAABKB010000047">
    <property type="protein sequence ID" value="GAA5037798.1"/>
    <property type="molecule type" value="Genomic_DNA"/>
</dbReference>
<dbReference type="SUPFAM" id="SSF55785">
    <property type="entry name" value="PYP-like sensor domain (PAS domain)"/>
    <property type="match status" value="1"/>
</dbReference>
<dbReference type="Gene3D" id="3.60.40.10">
    <property type="entry name" value="PPM-type phosphatase domain"/>
    <property type="match status" value="1"/>
</dbReference>
<dbReference type="SMART" id="SM00086">
    <property type="entry name" value="PAC"/>
    <property type="match status" value="1"/>
</dbReference>
<dbReference type="RefSeq" id="WP_345658437.1">
    <property type="nucleotide sequence ID" value="NZ_BAABKB010000047.1"/>
</dbReference>
<dbReference type="CDD" id="cd00130">
    <property type="entry name" value="PAS"/>
    <property type="match status" value="1"/>
</dbReference>
<evidence type="ECO:0000259" key="3">
    <source>
        <dbReference type="PROSITE" id="PS50113"/>
    </source>
</evidence>
<proteinExistence type="predicted"/>
<sequence>MPSHLSADRSAAQPPRRGSVDALISQTRQLRGEVDAVRREAPSDGTDPQDRWQRALCNLAMHQLNDLDAHLAQLRDGPPPFPAPPAAAPATTAAVPAVSRHGSLLSRVGSAEWNLLTDEAGWSGELYQILGRDPAAPPLTLDELPSLVLDEDRAKLTSMVTDCLIDAKPIDGEFRVVRPDGEVRAVHMMAEPVLDADGSTTSMWAVLRDVSELRRSQRTVSERRDSLQHQRHLAQTERRIAVELQESVLPPWRGSLRSPHRGAGTLDLAAHYLPASTGALIGGDWYDALELPGGEMLLSVGDLTGHGVTVTSGMAMLLGALRGMAMAGTEPGQLMSWLNQLLDTTVQPALGSAVCCRYRPETRTLSWAQAGHPAPLLFREGTGRALTAPDGVLLGATSGAVYGQAEETLEEGDLLLLHTDGLVPRQWGSPRRAEAGSEAGTAAVQGLLGLAPRFDGARTAQDCVRMVVEEFGESERADDACVLIARVGS</sequence>
<feature type="domain" description="PAC" evidence="3">
    <location>
        <begin position="170"/>
        <end position="222"/>
    </location>
</feature>
<dbReference type="Proteomes" id="UP001501759">
    <property type="component" value="Unassembled WGS sequence"/>
</dbReference>
<dbReference type="InterPro" id="IPR000700">
    <property type="entry name" value="PAS-assoc_C"/>
</dbReference>
<dbReference type="InterPro" id="IPR001932">
    <property type="entry name" value="PPM-type_phosphatase-like_dom"/>
</dbReference>
<evidence type="ECO:0000256" key="2">
    <source>
        <dbReference type="SAM" id="MobiDB-lite"/>
    </source>
</evidence>
<gene>
    <name evidence="4" type="ORF">GCM10023335_86340</name>
</gene>
<protein>
    <submittedName>
        <fullName evidence="4">PAS domain-containing protein</fullName>
    </submittedName>
</protein>
<keyword evidence="5" id="KW-1185">Reference proteome</keyword>
<dbReference type="Gene3D" id="3.30.450.20">
    <property type="entry name" value="PAS domain"/>
    <property type="match status" value="1"/>
</dbReference>
<accession>A0ABP9JN84</accession>
<dbReference type="PROSITE" id="PS50113">
    <property type="entry name" value="PAC"/>
    <property type="match status" value="1"/>
</dbReference>
<reference evidence="5" key="1">
    <citation type="journal article" date="2019" name="Int. J. Syst. Evol. Microbiol.">
        <title>The Global Catalogue of Microorganisms (GCM) 10K type strain sequencing project: providing services to taxonomists for standard genome sequencing and annotation.</title>
        <authorList>
            <consortium name="The Broad Institute Genomics Platform"/>
            <consortium name="The Broad Institute Genome Sequencing Center for Infectious Disease"/>
            <person name="Wu L."/>
            <person name="Ma J."/>
        </authorList>
    </citation>
    <scope>NUCLEOTIDE SEQUENCE [LARGE SCALE GENOMIC DNA]</scope>
    <source>
        <strain evidence="5">JCM 18409</strain>
    </source>
</reference>
<dbReference type="InterPro" id="IPR001610">
    <property type="entry name" value="PAC"/>
</dbReference>
<feature type="region of interest" description="Disordered" evidence="2">
    <location>
        <begin position="1"/>
        <end position="50"/>
    </location>
</feature>